<dbReference type="Proteomes" id="UP000078454">
    <property type="component" value="Unassembled WGS sequence"/>
</dbReference>
<dbReference type="InterPro" id="IPR001034">
    <property type="entry name" value="DeoR_HTH"/>
</dbReference>
<dbReference type="EMBL" id="LYPB01000067">
    <property type="protein sequence ID" value="OAS18202.1"/>
    <property type="molecule type" value="Genomic_DNA"/>
</dbReference>
<dbReference type="Pfam" id="PF13280">
    <property type="entry name" value="WYL"/>
    <property type="match status" value="1"/>
</dbReference>
<dbReference type="InterPro" id="IPR036388">
    <property type="entry name" value="WH-like_DNA-bd_sf"/>
</dbReference>
<keyword evidence="1" id="KW-0805">Transcription regulation</keyword>
<dbReference type="GO" id="GO:0003677">
    <property type="term" value="F:DNA binding"/>
    <property type="evidence" value="ECO:0007669"/>
    <property type="project" value="UniProtKB-KW"/>
</dbReference>
<evidence type="ECO:0000256" key="1">
    <source>
        <dbReference type="ARBA" id="ARBA00023015"/>
    </source>
</evidence>
<dbReference type="Gene3D" id="1.10.10.10">
    <property type="entry name" value="Winged helix-like DNA-binding domain superfamily/Winged helix DNA-binding domain"/>
    <property type="match status" value="1"/>
</dbReference>
<evidence type="ECO:0000313" key="4">
    <source>
        <dbReference type="EMBL" id="OAS18202.1"/>
    </source>
</evidence>
<name>A0A198AAK3_9BACL</name>
<evidence type="ECO:0000256" key="2">
    <source>
        <dbReference type="ARBA" id="ARBA00023163"/>
    </source>
</evidence>
<reference evidence="4 5" key="1">
    <citation type="submission" date="2016-05" db="EMBL/GenBank/DDBJ databases">
        <title>Paenibacillus sp. 1ZS3-15 nov., isolated from the rhizosphere soil.</title>
        <authorList>
            <person name="Zhang X.X."/>
            <person name="Zhang J."/>
        </authorList>
    </citation>
    <scope>NUCLEOTIDE SEQUENCE [LARGE SCALE GENOMIC DNA]</scope>
    <source>
        <strain evidence="4 5">1ZS3-15</strain>
    </source>
</reference>
<proteinExistence type="predicted"/>
<dbReference type="InterPro" id="IPR026881">
    <property type="entry name" value="WYL_dom"/>
</dbReference>
<dbReference type="PANTHER" id="PTHR34580">
    <property type="match status" value="1"/>
</dbReference>
<dbReference type="STRING" id="1850517.A8708_32230"/>
<sequence>MKNMTRINEVFLLKIDRLLAITMLLLNRRRISAKELSERFEVSLRTIYRDVEAINQAGIPVVSYSGLSGGYEIMDQYRLDRQFLSLEELQSIITGLKGIHASVPDQEISNLLDKVGALVAKSEQPAAAHLGNQLILDMNPWDNGHQNTEQLTTLRTAVKETRLITFSYLSSQSESSVRTVEPMGIVVKGFGWYLYGYCLLRADFRVFRLSRMHNVEVRSQTFERKQETLDRLDYRLGRRDHSTLITLVLHAQPNVRAQVEDYFRPEDVTLQPDGTLMIRATQPDEPWLHGMLLSYGPSLRILEPAHLAATIKEKAEKIVALYSTH</sequence>
<dbReference type="Pfam" id="PF25583">
    <property type="entry name" value="WCX"/>
    <property type="match status" value="1"/>
</dbReference>
<dbReference type="AlphaFoldDB" id="A0A198AAK3"/>
<evidence type="ECO:0000259" key="3">
    <source>
        <dbReference type="PROSITE" id="PS51000"/>
    </source>
</evidence>
<comment type="caution">
    <text evidence="4">The sequence shown here is derived from an EMBL/GenBank/DDBJ whole genome shotgun (WGS) entry which is preliminary data.</text>
</comment>
<gene>
    <name evidence="4" type="ORF">A8708_32230</name>
</gene>
<dbReference type="PROSITE" id="PS51000">
    <property type="entry name" value="HTH_DEOR_2"/>
    <property type="match status" value="1"/>
</dbReference>
<dbReference type="InterPro" id="IPR036390">
    <property type="entry name" value="WH_DNA-bd_sf"/>
</dbReference>
<dbReference type="RefSeq" id="WP_068664700.1">
    <property type="nucleotide sequence ID" value="NZ_LYPB01000067.1"/>
</dbReference>
<dbReference type="InterPro" id="IPR028349">
    <property type="entry name" value="PafC-like"/>
</dbReference>
<accession>A0A198AAK3</accession>
<organism evidence="4 5">
    <name type="scientific">Paenibacillus oryzisoli</name>
    <dbReference type="NCBI Taxonomy" id="1850517"/>
    <lineage>
        <taxon>Bacteria</taxon>
        <taxon>Bacillati</taxon>
        <taxon>Bacillota</taxon>
        <taxon>Bacilli</taxon>
        <taxon>Bacillales</taxon>
        <taxon>Paenibacillaceae</taxon>
        <taxon>Paenibacillus</taxon>
    </lineage>
</organism>
<dbReference type="Pfam" id="PF08279">
    <property type="entry name" value="HTH_11"/>
    <property type="match status" value="1"/>
</dbReference>
<dbReference type="PANTHER" id="PTHR34580:SF1">
    <property type="entry name" value="PROTEIN PAFC"/>
    <property type="match status" value="1"/>
</dbReference>
<dbReference type="PIRSF" id="PIRSF016838">
    <property type="entry name" value="PafC"/>
    <property type="match status" value="1"/>
</dbReference>
<feature type="domain" description="HTH deoR-type" evidence="3">
    <location>
        <begin position="14"/>
        <end position="69"/>
    </location>
</feature>
<dbReference type="InterPro" id="IPR013196">
    <property type="entry name" value="HTH_11"/>
</dbReference>
<dbReference type="PROSITE" id="PS52050">
    <property type="entry name" value="WYL"/>
    <property type="match status" value="1"/>
</dbReference>
<dbReference type="GO" id="GO:0003700">
    <property type="term" value="F:DNA-binding transcription factor activity"/>
    <property type="evidence" value="ECO:0007669"/>
    <property type="project" value="InterPro"/>
</dbReference>
<protein>
    <submittedName>
        <fullName evidence="4">DNA-binding transcriptional regulator</fullName>
    </submittedName>
</protein>
<dbReference type="OrthoDB" id="9815009at2"/>
<dbReference type="SUPFAM" id="SSF46785">
    <property type="entry name" value="Winged helix' DNA-binding domain"/>
    <property type="match status" value="1"/>
</dbReference>
<dbReference type="InterPro" id="IPR057727">
    <property type="entry name" value="WCX_dom"/>
</dbReference>
<keyword evidence="2" id="KW-0804">Transcription</keyword>
<keyword evidence="4" id="KW-0238">DNA-binding</keyword>
<evidence type="ECO:0000313" key="5">
    <source>
        <dbReference type="Proteomes" id="UP000078454"/>
    </source>
</evidence>
<keyword evidence="5" id="KW-1185">Reference proteome</keyword>
<dbReference type="InterPro" id="IPR051534">
    <property type="entry name" value="CBASS_pafABC_assoc_protein"/>
</dbReference>